<protein>
    <recommendedName>
        <fullName evidence="3">DUF2325 domain-containing protein</fullName>
    </recommendedName>
</protein>
<dbReference type="EMBL" id="QXHD01000003">
    <property type="protein sequence ID" value="NEZ54268.1"/>
    <property type="molecule type" value="Genomic_DNA"/>
</dbReference>
<evidence type="ECO:0000313" key="1">
    <source>
        <dbReference type="EMBL" id="NEZ54268.1"/>
    </source>
</evidence>
<dbReference type="Proteomes" id="UP000481033">
    <property type="component" value="Unassembled WGS sequence"/>
</dbReference>
<accession>A0A6M0RD63</accession>
<name>A0A6M0RD63_9CYAN</name>
<reference evidence="1 2" key="1">
    <citation type="journal article" date="2020" name="Microb. Ecol.">
        <title>Ecogenomics of the Marine Benthic Filamentous Cyanobacterium Adonisia.</title>
        <authorList>
            <person name="Walter J.M."/>
            <person name="Coutinho F.H."/>
            <person name="Leomil L."/>
            <person name="Hargreaves P.I."/>
            <person name="Campeao M.E."/>
            <person name="Vieira V.V."/>
            <person name="Silva B.S."/>
            <person name="Fistarol G.O."/>
            <person name="Salomon P.S."/>
            <person name="Sawabe T."/>
            <person name="Mino S."/>
            <person name="Hosokawa M."/>
            <person name="Miyashita H."/>
            <person name="Maruyama F."/>
            <person name="van Verk M.C."/>
            <person name="Dutilh B.E."/>
            <person name="Thompson C.C."/>
            <person name="Thompson F.L."/>
        </authorList>
    </citation>
    <scope>NUCLEOTIDE SEQUENCE [LARGE SCALE GENOMIC DNA]</scope>
    <source>
        <strain evidence="1 2">CCMR0081</strain>
    </source>
</reference>
<keyword evidence="2" id="KW-1185">Reference proteome</keyword>
<evidence type="ECO:0000313" key="2">
    <source>
        <dbReference type="Proteomes" id="UP000481033"/>
    </source>
</evidence>
<gene>
    <name evidence="1" type="ORF">DXZ20_00830</name>
</gene>
<comment type="caution">
    <text evidence="1">The sequence shown here is derived from an EMBL/GenBank/DDBJ whole genome shotgun (WGS) entry which is preliminary data.</text>
</comment>
<organism evidence="1 2">
    <name type="scientific">Adonisia turfae CCMR0081</name>
    <dbReference type="NCBI Taxonomy" id="2292702"/>
    <lineage>
        <taxon>Bacteria</taxon>
        <taxon>Bacillati</taxon>
        <taxon>Cyanobacteriota</taxon>
        <taxon>Adonisia</taxon>
        <taxon>Adonisia turfae</taxon>
    </lineage>
</organism>
<sequence>MLLRLATLRGDYNQLRRELEELIDYSDHEIGQLKGKNVGLVEAHEVLQLRVWDLEEQIEALLAYIEREFGKPATIEAAAPKVDLSGLHLALVGGHDATRREVIRELTEQYGLKRWVELPPFKRSSSKLAQVRLRIQRCDLIVVITGYMNHGTTDSINRLKASGALAGQVMLVNCRGKTGVVREILQRVT</sequence>
<dbReference type="AlphaFoldDB" id="A0A6M0RD63"/>
<proteinExistence type="predicted"/>
<evidence type="ECO:0008006" key="3">
    <source>
        <dbReference type="Google" id="ProtNLM"/>
    </source>
</evidence>